<gene>
    <name evidence="1" type="ORF">Cni_G07580</name>
</gene>
<protein>
    <submittedName>
        <fullName evidence="1">Uncharacterized protein</fullName>
    </submittedName>
</protein>
<dbReference type="PANTHER" id="PTHR31509">
    <property type="entry name" value="BPS1-LIKE PROTEIN"/>
    <property type="match status" value="1"/>
</dbReference>
<accession>A0AAQ3JYZ5</accession>
<dbReference type="Proteomes" id="UP001327560">
    <property type="component" value="Chromosome 2"/>
</dbReference>
<proteinExistence type="predicted"/>
<evidence type="ECO:0000313" key="1">
    <source>
        <dbReference type="EMBL" id="WOK98868.1"/>
    </source>
</evidence>
<sequence length="326" mass="35453">MSSLVAKCSNSRLFHSKPHLKHSSSSPSRPFEEELALGLRSLLIPHHGSRFSLSWLAGAVRLLGHILCSAAALFSNPSLPEYDDLDAHLDAGVPLLDSCNAVSAEIARVERRLLHLRLALRFLSPKEVDEEDFAPRHPTKERLRGAKKAIAKWESMSGLVTGRSAGEFIRRMAPDEPTRGHVSAVRRATFAVEAVSHLVMAAAMVVFGCGDFELLGEIKVSRNWPWAEAYNDVAAALSGGGGPAAPAELEAVEASASRLKAVMGTEEKGDRADRLTMAVKEMETATEELTAGLDGLRENVNGAFHAAMEMRNTALNRLRSRTRRCK</sequence>
<reference evidence="1 2" key="1">
    <citation type="submission" date="2023-10" db="EMBL/GenBank/DDBJ databases">
        <title>Chromosome-scale genome assembly provides insights into flower coloration mechanisms of Canna indica.</title>
        <authorList>
            <person name="Li C."/>
        </authorList>
    </citation>
    <scope>NUCLEOTIDE SEQUENCE [LARGE SCALE GENOMIC DNA]</scope>
    <source>
        <tissue evidence="1">Flower</tissue>
    </source>
</reference>
<organism evidence="1 2">
    <name type="scientific">Canna indica</name>
    <name type="common">Indian-shot</name>
    <dbReference type="NCBI Taxonomy" id="4628"/>
    <lineage>
        <taxon>Eukaryota</taxon>
        <taxon>Viridiplantae</taxon>
        <taxon>Streptophyta</taxon>
        <taxon>Embryophyta</taxon>
        <taxon>Tracheophyta</taxon>
        <taxon>Spermatophyta</taxon>
        <taxon>Magnoliopsida</taxon>
        <taxon>Liliopsida</taxon>
        <taxon>Zingiberales</taxon>
        <taxon>Cannaceae</taxon>
        <taxon>Canna</taxon>
    </lineage>
</organism>
<dbReference type="AlphaFoldDB" id="A0AAQ3JYZ5"/>
<keyword evidence="2" id="KW-1185">Reference proteome</keyword>
<evidence type="ECO:0000313" key="2">
    <source>
        <dbReference type="Proteomes" id="UP001327560"/>
    </source>
</evidence>
<name>A0AAQ3JYZ5_9LILI</name>
<dbReference type="EMBL" id="CP136891">
    <property type="protein sequence ID" value="WOK98868.1"/>
    <property type="molecule type" value="Genomic_DNA"/>
</dbReference>